<dbReference type="Gene3D" id="1.20.1440.60">
    <property type="entry name" value="23S rRNA-intervening sequence"/>
    <property type="match status" value="1"/>
</dbReference>
<dbReference type="InterPro" id="IPR036583">
    <property type="entry name" value="23S_rRNA_IVS_sf"/>
</dbReference>
<dbReference type="PANTHER" id="PTHR38471">
    <property type="entry name" value="FOUR HELIX BUNDLE PROTEIN"/>
    <property type="match status" value="1"/>
</dbReference>
<accession>A0A1F5SCC9</accession>
<dbReference type="SUPFAM" id="SSF158446">
    <property type="entry name" value="IVS-encoded protein-like"/>
    <property type="match status" value="1"/>
</dbReference>
<dbReference type="PIRSF" id="PIRSF035652">
    <property type="entry name" value="CHP02436"/>
    <property type="match status" value="1"/>
</dbReference>
<dbReference type="Proteomes" id="UP000178783">
    <property type="component" value="Unassembled WGS sequence"/>
</dbReference>
<dbReference type="Pfam" id="PF05635">
    <property type="entry name" value="23S_rRNA_IVP"/>
    <property type="match status" value="1"/>
</dbReference>
<dbReference type="InterPro" id="IPR012657">
    <property type="entry name" value="23S_rRNA-intervening_sequence"/>
</dbReference>
<organism evidence="1 2">
    <name type="scientific">Candidatus Falkowbacteria bacterium RIFCSPLOWO2_02_FULL_45_21</name>
    <dbReference type="NCBI Taxonomy" id="1797989"/>
    <lineage>
        <taxon>Bacteria</taxon>
        <taxon>Candidatus Falkowiibacteriota</taxon>
    </lineage>
</organism>
<dbReference type="AlphaFoldDB" id="A0A1F5SCC9"/>
<protein>
    <submittedName>
        <fullName evidence="1">Four helix bundle protein</fullName>
    </submittedName>
</protein>
<dbReference type="NCBIfam" id="TIGR02436">
    <property type="entry name" value="four helix bundle protein"/>
    <property type="match status" value="1"/>
</dbReference>
<proteinExistence type="predicted"/>
<evidence type="ECO:0000313" key="2">
    <source>
        <dbReference type="Proteomes" id="UP000178783"/>
    </source>
</evidence>
<comment type="caution">
    <text evidence="1">The sequence shown here is derived from an EMBL/GenBank/DDBJ whole genome shotgun (WGS) entry which is preliminary data.</text>
</comment>
<evidence type="ECO:0000313" key="1">
    <source>
        <dbReference type="EMBL" id="OGF24337.1"/>
    </source>
</evidence>
<gene>
    <name evidence="1" type="ORF">A3H66_01045</name>
</gene>
<sequence length="124" mass="14272">MTNQCQNPNNNNKYDLAKRTAEFGAEIIIFAKGIKENNINRVIINQLVRSVTSIGANYMEADCAESKKDFNHKIGICKKEAKETTHWLHMLGIAESNETEKCRKLWQEAHELTLIFSSIVKRKY</sequence>
<dbReference type="STRING" id="1797989.A3H66_01045"/>
<dbReference type="PANTHER" id="PTHR38471:SF2">
    <property type="entry name" value="FOUR HELIX BUNDLE PROTEIN"/>
    <property type="match status" value="1"/>
</dbReference>
<reference evidence="1 2" key="1">
    <citation type="journal article" date="2016" name="Nat. Commun.">
        <title>Thousands of microbial genomes shed light on interconnected biogeochemical processes in an aquifer system.</title>
        <authorList>
            <person name="Anantharaman K."/>
            <person name="Brown C.T."/>
            <person name="Hug L.A."/>
            <person name="Sharon I."/>
            <person name="Castelle C.J."/>
            <person name="Probst A.J."/>
            <person name="Thomas B.C."/>
            <person name="Singh A."/>
            <person name="Wilkins M.J."/>
            <person name="Karaoz U."/>
            <person name="Brodie E.L."/>
            <person name="Williams K.H."/>
            <person name="Hubbard S.S."/>
            <person name="Banfield J.F."/>
        </authorList>
    </citation>
    <scope>NUCLEOTIDE SEQUENCE [LARGE SCALE GENOMIC DNA]</scope>
</reference>
<name>A0A1F5SCC9_9BACT</name>
<dbReference type="EMBL" id="MFFW01000026">
    <property type="protein sequence ID" value="OGF24337.1"/>
    <property type="molecule type" value="Genomic_DNA"/>
</dbReference>